<organism evidence="3 4">
    <name type="scientific">Salinibacter ruber</name>
    <dbReference type="NCBI Taxonomy" id="146919"/>
    <lineage>
        <taxon>Bacteria</taxon>
        <taxon>Pseudomonadati</taxon>
        <taxon>Rhodothermota</taxon>
        <taxon>Rhodothermia</taxon>
        <taxon>Rhodothermales</taxon>
        <taxon>Salinibacteraceae</taxon>
        <taxon>Salinibacter</taxon>
    </lineage>
</organism>
<dbReference type="RefSeq" id="WP_341481102.1">
    <property type="nucleotide sequence ID" value="NZ_JANUAU010000001.1"/>
</dbReference>
<feature type="chain" id="PRO_5040767505" evidence="1">
    <location>
        <begin position="27"/>
        <end position="175"/>
    </location>
</feature>
<dbReference type="AlphaFoldDB" id="A0A9X2TCR8"/>
<feature type="signal peptide" evidence="1">
    <location>
        <begin position="1"/>
        <end position="26"/>
    </location>
</feature>
<evidence type="ECO:0000313" key="4">
    <source>
        <dbReference type="Proteomes" id="UP001155027"/>
    </source>
</evidence>
<gene>
    <name evidence="3" type="ORF">GGP71_000170</name>
</gene>
<accession>A0A9X2TCR8</accession>
<proteinExistence type="predicted"/>
<dbReference type="Pfam" id="PF00403">
    <property type="entry name" value="HMA"/>
    <property type="match status" value="1"/>
</dbReference>
<dbReference type="EMBL" id="JANUAU010000001">
    <property type="protein sequence ID" value="MCS3676274.1"/>
    <property type="molecule type" value="Genomic_DNA"/>
</dbReference>
<evidence type="ECO:0000259" key="2">
    <source>
        <dbReference type="PROSITE" id="PS50846"/>
    </source>
</evidence>
<dbReference type="GO" id="GO:0046872">
    <property type="term" value="F:metal ion binding"/>
    <property type="evidence" value="ECO:0007669"/>
    <property type="project" value="InterPro"/>
</dbReference>
<dbReference type="Gene3D" id="3.30.70.100">
    <property type="match status" value="1"/>
</dbReference>
<reference evidence="3" key="1">
    <citation type="submission" date="2022-08" db="EMBL/GenBank/DDBJ databases">
        <title>Genomic Encyclopedia of Type Strains, Phase V (KMG-V): Genome sequencing to study the core and pangenomes of soil and plant-associated prokaryotes.</title>
        <authorList>
            <person name="Whitman W."/>
        </authorList>
    </citation>
    <scope>NUCLEOTIDE SEQUENCE</scope>
    <source>
        <strain evidence="3">0</strain>
    </source>
</reference>
<sequence>MNSISRLSALLVLGLACGGLFHPAQAQLQKIEQTVYGMDCAPCAHAMEQSLGSMEGVETVSVSLNDGLATVDLAKANRIDYRGVRETVENGGFSPREATLKVQGTARQEEGQWILKTPTGEKYALLPGQEGASNEQEFQELKPNQQVTVTGQIPASLSTEDALWPLRVQQVRSAT</sequence>
<dbReference type="Proteomes" id="UP001155027">
    <property type="component" value="Unassembled WGS sequence"/>
</dbReference>
<protein>
    <submittedName>
        <fullName evidence="3">Copper chaperone CopZ</fullName>
    </submittedName>
</protein>
<evidence type="ECO:0000256" key="1">
    <source>
        <dbReference type="SAM" id="SignalP"/>
    </source>
</evidence>
<name>A0A9X2TCR8_9BACT</name>
<dbReference type="InterPro" id="IPR006121">
    <property type="entry name" value="HMA_dom"/>
</dbReference>
<dbReference type="SUPFAM" id="SSF55008">
    <property type="entry name" value="HMA, heavy metal-associated domain"/>
    <property type="match status" value="1"/>
</dbReference>
<dbReference type="InterPro" id="IPR036163">
    <property type="entry name" value="HMA_dom_sf"/>
</dbReference>
<dbReference type="PROSITE" id="PS51257">
    <property type="entry name" value="PROKAR_LIPOPROTEIN"/>
    <property type="match status" value="1"/>
</dbReference>
<comment type="caution">
    <text evidence="3">The sequence shown here is derived from an EMBL/GenBank/DDBJ whole genome shotgun (WGS) entry which is preliminary data.</text>
</comment>
<dbReference type="PROSITE" id="PS50846">
    <property type="entry name" value="HMA_2"/>
    <property type="match status" value="1"/>
</dbReference>
<dbReference type="CDD" id="cd00371">
    <property type="entry name" value="HMA"/>
    <property type="match status" value="1"/>
</dbReference>
<keyword evidence="1" id="KW-0732">Signal</keyword>
<evidence type="ECO:0000313" key="3">
    <source>
        <dbReference type="EMBL" id="MCS3676274.1"/>
    </source>
</evidence>
<feature type="domain" description="HMA" evidence="2">
    <location>
        <begin position="29"/>
        <end position="96"/>
    </location>
</feature>